<dbReference type="Proteomes" id="UP000637643">
    <property type="component" value="Unassembled WGS sequence"/>
</dbReference>
<evidence type="ECO:0000256" key="1">
    <source>
        <dbReference type="SAM" id="Phobius"/>
    </source>
</evidence>
<proteinExistence type="predicted"/>
<reference evidence="2" key="1">
    <citation type="journal article" date="2014" name="Int. J. Syst. Evol. Microbiol.">
        <title>Complete genome sequence of Corynebacterium casei LMG S-19264T (=DSM 44701T), isolated from a smear-ripened cheese.</title>
        <authorList>
            <consortium name="US DOE Joint Genome Institute (JGI-PGF)"/>
            <person name="Walter F."/>
            <person name="Albersmeier A."/>
            <person name="Kalinowski J."/>
            <person name="Ruckert C."/>
        </authorList>
    </citation>
    <scope>NUCLEOTIDE SEQUENCE</scope>
    <source>
        <strain evidence="2">CGMCC 1.16134</strain>
    </source>
</reference>
<keyword evidence="1" id="KW-0812">Transmembrane</keyword>
<sequence length="145" mass="16875">MIRHYLFMWFNFMVLFTLASFALEVLEGNKITTTEYWGLRDLGLVFPFLWASAAFVIYPVLVLPVSWVMHRWIRTLPLRILLFTCLGAAGGLLIFRESYNEYFVHGYQLQRSTAALTFGIMGFCYTLVDRYLPSLLSRNRGNVRA</sequence>
<feature type="transmembrane region" description="Helical" evidence="1">
    <location>
        <begin position="115"/>
        <end position="132"/>
    </location>
</feature>
<keyword evidence="3" id="KW-1185">Reference proteome</keyword>
<comment type="caution">
    <text evidence="2">The sequence shown here is derived from an EMBL/GenBank/DDBJ whole genome shotgun (WGS) entry which is preliminary data.</text>
</comment>
<dbReference type="AlphaFoldDB" id="A0A917BWX7"/>
<keyword evidence="1" id="KW-0472">Membrane</keyword>
<evidence type="ECO:0000313" key="3">
    <source>
        <dbReference type="Proteomes" id="UP000637643"/>
    </source>
</evidence>
<dbReference type="RefSeq" id="WP_189021718.1">
    <property type="nucleotide sequence ID" value="NZ_BMKR01000001.1"/>
</dbReference>
<name>A0A917BWX7_9BACL</name>
<accession>A0A917BWX7</accession>
<feature type="transmembrane region" description="Helical" evidence="1">
    <location>
        <begin position="76"/>
        <end position="95"/>
    </location>
</feature>
<gene>
    <name evidence="2" type="ORF">GCM10010912_01700</name>
</gene>
<reference evidence="2" key="2">
    <citation type="submission" date="2020-09" db="EMBL/GenBank/DDBJ databases">
        <authorList>
            <person name="Sun Q."/>
            <person name="Zhou Y."/>
        </authorList>
    </citation>
    <scope>NUCLEOTIDE SEQUENCE</scope>
    <source>
        <strain evidence="2">CGMCC 1.16134</strain>
    </source>
</reference>
<keyword evidence="1" id="KW-1133">Transmembrane helix</keyword>
<feature type="transmembrane region" description="Helical" evidence="1">
    <location>
        <begin position="44"/>
        <end position="69"/>
    </location>
</feature>
<protein>
    <submittedName>
        <fullName evidence="2">Uncharacterized protein</fullName>
    </submittedName>
</protein>
<dbReference type="EMBL" id="BMKR01000001">
    <property type="protein sequence ID" value="GGF60111.1"/>
    <property type="molecule type" value="Genomic_DNA"/>
</dbReference>
<evidence type="ECO:0000313" key="2">
    <source>
        <dbReference type="EMBL" id="GGF60111.1"/>
    </source>
</evidence>
<organism evidence="2 3">
    <name type="scientific">Paenibacillus albidus</name>
    <dbReference type="NCBI Taxonomy" id="2041023"/>
    <lineage>
        <taxon>Bacteria</taxon>
        <taxon>Bacillati</taxon>
        <taxon>Bacillota</taxon>
        <taxon>Bacilli</taxon>
        <taxon>Bacillales</taxon>
        <taxon>Paenibacillaceae</taxon>
        <taxon>Paenibacillus</taxon>
    </lineage>
</organism>